<keyword evidence="3" id="KW-1185">Reference proteome</keyword>
<evidence type="ECO:0000313" key="3">
    <source>
        <dbReference type="Proteomes" id="UP001219518"/>
    </source>
</evidence>
<comment type="caution">
    <text evidence="2">The sequence shown here is derived from an EMBL/GenBank/DDBJ whole genome shotgun (WGS) entry which is preliminary data.</text>
</comment>
<proteinExistence type="predicted"/>
<reference evidence="2" key="1">
    <citation type="submission" date="2021-07" db="EMBL/GenBank/DDBJ databases">
        <authorList>
            <person name="Catto M.A."/>
            <person name="Jacobson A."/>
            <person name="Kennedy G."/>
            <person name="Labadie P."/>
            <person name="Hunt B.G."/>
            <person name="Srinivasan R."/>
        </authorList>
    </citation>
    <scope>NUCLEOTIDE SEQUENCE</scope>
    <source>
        <strain evidence="2">PL_HMW_Pooled</strain>
        <tissue evidence="2">Head</tissue>
    </source>
</reference>
<dbReference type="EMBL" id="JAHWGI010001430">
    <property type="protein sequence ID" value="KAK3931766.1"/>
    <property type="molecule type" value="Genomic_DNA"/>
</dbReference>
<gene>
    <name evidence="2" type="ORF">KUF71_008985</name>
</gene>
<evidence type="ECO:0000313" key="2">
    <source>
        <dbReference type="EMBL" id="KAK3931766.1"/>
    </source>
</evidence>
<sequence length="99" mass="11232">MTGYQLRGPGFNSRHQPLQRHHQKHLPGHPGGVIGDLTRSPMTPFLKIPILRLSRVPDRFPVSGCTFQVILGVPSETSLSHKVADDALFEIWYAENKYW</sequence>
<accession>A0AAE1I2J2</accession>
<name>A0AAE1I2J2_9NEOP</name>
<dbReference type="Proteomes" id="UP001219518">
    <property type="component" value="Unassembled WGS sequence"/>
</dbReference>
<reference evidence="2" key="2">
    <citation type="journal article" date="2023" name="BMC Genomics">
        <title>Pest status, molecular evolution, and epigenetic factors derived from the genome assembly of Frankliniella fusca, a thysanopteran phytovirus vector.</title>
        <authorList>
            <person name="Catto M.A."/>
            <person name="Labadie P.E."/>
            <person name="Jacobson A.L."/>
            <person name="Kennedy G.G."/>
            <person name="Srinivasan R."/>
            <person name="Hunt B.G."/>
        </authorList>
    </citation>
    <scope>NUCLEOTIDE SEQUENCE</scope>
    <source>
        <strain evidence="2">PL_HMW_Pooled</strain>
    </source>
</reference>
<evidence type="ECO:0000256" key="1">
    <source>
        <dbReference type="SAM" id="MobiDB-lite"/>
    </source>
</evidence>
<organism evidence="2 3">
    <name type="scientific">Frankliniella fusca</name>
    <dbReference type="NCBI Taxonomy" id="407009"/>
    <lineage>
        <taxon>Eukaryota</taxon>
        <taxon>Metazoa</taxon>
        <taxon>Ecdysozoa</taxon>
        <taxon>Arthropoda</taxon>
        <taxon>Hexapoda</taxon>
        <taxon>Insecta</taxon>
        <taxon>Pterygota</taxon>
        <taxon>Neoptera</taxon>
        <taxon>Paraneoptera</taxon>
        <taxon>Thysanoptera</taxon>
        <taxon>Terebrantia</taxon>
        <taxon>Thripoidea</taxon>
        <taxon>Thripidae</taxon>
        <taxon>Frankliniella</taxon>
    </lineage>
</organism>
<protein>
    <submittedName>
        <fullName evidence="2">tRNA-2-methylthio-N(6)-dimethylallyladenosine synthase</fullName>
    </submittedName>
</protein>
<feature type="region of interest" description="Disordered" evidence="1">
    <location>
        <begin position="1"/>
        <end position="38"/>
    </location>
</feature>
<feature type="compositionally biased region" description="Basic residues" evidence="1">
    <location>
        <begin position="17"/>
        <end position="27"/>
    </location>
</feature>
<dbReference type="AlphaFoldDB" id="A0AAE1I2J2"/>